<proteinExistence type="predicted"/>
<dbReference type="Pfam" id="PF09832">
    <property type="entry name" value="DUF2059"/>
    <property type="match status" value="1"/>
</dbReference>
<protein>
    <recommendedName>
        <fullName evidence="1">DUF2059 domain-containing protein</fullName>
    </recommendedName>
</protein>
<dbReference type="OrthoDB" id="7841298at2"/>
<reference evidence="2 3" key="1">
    <citation type="submission" date="2017-01" db="EMBL/GenBank/DDBJ databases">
        <title>Genomic analysis of Xuhuaishuia manganoxidans DY6-4.</title>
        <authorList>
            <person name="Wang X."/>
        </authorList>
    </citation>
    <scope>NUCLEOTIDE SEQUENCE [LARGE SCALE GENOMIC DNA]</scope>
    <source>
        <strain evidence="2 3">DY6-4</strain>
    </source>
</reference>
<dbReference type="STRING" id="1267768.BV394_01360"/>
<evidence type="ECO:0000313" key="2">
    <source>
        <dbReference type="EMBL" id="APX88539.1"/>
    </source>
</evidence>
<accession>A0A1U7DF65</accession>
<feature type="domain" description="DUF2059" evidence="1">
    <location>
        <begin position="134"/>
        <end position="170"/>
    </location>
</feature>
<keyword evidence="3" id="KW-1185">Reference proteome</keyword>
<evidence type="ECO:0000313" key="3">
    <source>
        <dbReference type="Proteomes" id="UP000187266"/>
    </source>
</evidence>
<sequence length="313" mass="34362">MMLSRPFAALLLSLPLASLSPLPVPTGLSGLSGAAHAAAGARTPDVAVQPGPRLTRMLELLRIEELLEILREEGIDYARLVRAEMFPEIAAGPWDARIARIYDVTRMRGLIETGFAAKGGDQDAEAGTTIAAPALEQAVEFFSTDLGQRITRLEIDARRAMLDEMVERQAAQDYARVMEEEPARQALLEEFVAANDLIESNVVGGMNSNYAFYSGLLDGGAFPFDVSEEQVLSDVWSQEDEIRSESEIWIYSYLNLAYQPLSNAEMGDYVAFSRSDAGRAFNRALFDAFDLVFNTMSYDLGRAAGNSLRGEEL</sequence>
<dbReference type="Proteomes" id="UP000187266">
    <property type="component" value="Chromosome"/>
</dbReference>
<evidence type="ECO:0000259" key="1">
    <source>
        <dbReference type="Pfam" id="PF09832"/>
    </source>
</evidence>
<name>A0A1U7DF65_9RHOB</name>
<dbReference type="AlphaFoldDB" id="A0A1U7DF65"/>
<organism evidence="2 3">
    <name type="scientific">Brevirhabdus pacifica</name>
    <dbReference type="NCBI Taxonomy" id="1267768"/>
    <lineage>
        <taxon>Bacteria</taxon>
        <taxon>Pseudomonadati</taxon>
        <taxon>Pseudomonadota</taxon>
        <taxon>Alphaproteobacteria</taxon>
        <taxon>Rhodobacterales</taxon>
        <taxon>Paracoccaceae</taxon>
        <taxon>Brevirhabdus</taxon>
    </lineage>
</organism>
<gene>
    <name evidence="2" type="ORF">BV394_01360</name>
</gene>
<dbReference type="EMBL" id="CP019124">
    <property type="protein sequence ID" value="APX88539.1"/>
    <property type="molecule type" value="Genomic_DNA"/>
</dbReference>
<dbReference type="InterPro" id="IPR018637">
    <property type="entry name" value="DUF2059"/>
</dbReference>